<organism evidence="1 2">
    <name type="scientific">Hypocrea virens (strain Gv29-8 / FGSC 10586)</name>
    <name type="common">Gliocladium virens</name>
    <name type="synonym">Trichoderma virens</name>
    <dbReference type="NCBI Taxonomy" id="413071"/>
    <lineage>
        <taxon>Eukaryota</taxon>
        <taxon>Fungi</taxon>
        <taxon>Dikarya</taxon>
        <taxon>Ascomycota</taxon>
        <taxon>Pezizomycotina</taxon>
        <taxon>Sordariomycetes</taxon>
        <taxon>Hypocreomycetidae</taxon>
        <taxon>Hypocreales</taxon>
        <taxon>Hypocreaceae</taxon>
        <taxon>Trichoderma</taxon>
    </lineage>
</organism>
<dbReference type="RefSeq" id="XP_013953609.1">
    <property type="nucleotide sequence ID" value="XM_014098134.1"/>
</dbReference>
<dbReference type="InParanoid" id="G9N0X5"/>
<accession>G9N0X5</accession>
<dbReference type="GeneID" id="25790536"/>
<evidence type="ECO:0000313" key="1">
    <source>
        <dbReference type="EMBL" id="EHK19408.1"/>
    </source>
</evidence>
<dbReference type="Gene3D" id="3.60.40.10">
    <property type="entry name" value="PPM-type phosphatase domain"/>
    <property type="match status" value="1"/>
</dbReference>
<dbReference type="VEuPathDB" id="FungiDB:TRIVIDRAFT_209853"/>
<sequence>MIRFSGLRITVKTHPHRQWMTRHQKTYLRWQSTTKAQKASKSAPEAFAIWGIGAVIATGGGAYWLSQKPANVKIPDVPIVKAVTSEVEIPVVSPVKVLDLRSANAKLREQAQSFKFDSADGQRGRVDVVRVASNDPVEDEWSIGVGGGIQGEKTLYAGIFDGH</sequence>
<protein>
    <submittedName>
        <fullName evidence="1">Uncharacterized protein</fullName>
    </submittedName>
</protein>
<keyword evidence="2" id="KW-1185">Reference proteome</keyword>
<dbReference type="STRING" id="413071.G9N0X5"/>
<dbReference type="AlphaFoldDB" id="G9N0X5"/>
<name>G9N0X5_HYPVG</name>
<dbReference type="EMBL" id="ABDF02000083">
    <property type="protein sequence ID" value="EHK19408.1"/>
    <property type="molecule type" value="Genomic_DNA"/>
</dbReference>
<gene>
    <name evidence="1" type="ORF">TRIVIDRAFT_209853</name>
</gene>
<dbReference type="HOGENOM" id="CLU_1687175_0_0_1"/>
<dbReference type="eggNOG" id="KOG0700">
    <property type="taxonomic scope" value="Eukaryota"/>
</dbReference>
<dbReference type="InterPro" id="IPR036457">
    <property type="entry name" value="PPM-type-like_dom_sf"/>
</dbReference>
<feature type="non-terminal residue" evidence="1">
    <location>
        <position position="163"/>
    </location>
</feature>
<comment type="caution">
    <text evidence="1">The sequence shown here is derived from an EMBL/GenBank/DDBJ whole genome shotgun (WGS) entry which is preliminary data.</text>
</comment>
<reference evidence="1 2" key="1">
    <citation type="journal article" date="2011" name="Genome Biol.">
        <title>Comparative genome sequence analysis underscores mycoparasitism as the ancestral life style of Trichoderma.</title>
        <authorList>
            <person name="Kubicek C.P."/>
            <person name="Herrera-Estrella A."/>
            <person name="Seidl-Seiboth V."/>
            <person name="Martinez D.A."/>
            <person name="Druzhinina I.S."/>
            <person name="Thon M."/>
            <person name="Zeilinger S."/>
            <person name="Casas-Flores S."/>
            <person name="Horwitz B.A."/>
            <person name="Mukherjee P.K."/>
            <person name="Mukherjee M."/>
            <person name="Kredics L."/>
            <person name="Alcaraz L.D."/>
            <person name="Aerts A."/>
            <person name="Antal Z."/>
            <person name="Atanasova L."/>
            <person name="Cervantes-Badillo M.G."/>
            <person name="Challacombe J."/>
            <person name="Chertkov O."/>
            <person name="McCluskey K."/>
            <person name="Coulpier F."/>
            <person name="Deshpande N."/>
            <person name="von Doehren H."/>
            <person name="Ebbole D.J."/>
            <person name="Esquivel-Naranjo E.U."/>
            <person name="Fekete E."/>
            <person name="Flipphi M."/>
            <person name="Glaser F."/>
            <person name="Gomez-Rodriguez E.Y."/>
            <person name="Gruber S."/>
            <person name="Han C."/>
            <person name="Henrissat B."/>
            <person name="Hermosa R."/>
            <person name="Hernandez-Onate M."/>
            <person name="Karaffa L."/>
            <person name="Kosti I."/>
            <person name="Le Crom S."/>
            <person name="Lindquist E."/>
            <person name="Lucas S."/>
            <person name="Luebeck M."/>
            <person name="Luebeck P.S."/>
            <person name="Margeot A."/>
            <person name="Metz B."/>
            <person name="Misra M."/>
            <person name="Nevalainen H."/>
            <person name="Omann M."/>
            <person name="Packer N."/>
            <person name="Perrone G."/>
            <person name="Uresti-Rivera E.E."/>
            <person name="Salamov A."/>
            <person name="Schmoll M."/>
            <person name="Seiboth B."/>
            <person name="Shapiro H."/>
            <person name="Sukno S."/>
            <person name="Tamayo-Ramos J.A."/>
            <person name="Tisch D."/>
            <person name="Wiest A."/>
            <person name="Wilkinson H.H."/>
            <person name="Zhang M."/>
            <person name="Coutinho P.M."/>
            <person name="Kenerley C.M."/>
            <person name="Monte E."/>
            <person name="Baker S.E."/>
            <person name="Grigoriev I.V."/>
        </authorList>
    </citation>
    <scope>NUCLEOTIDE SEQUENCE [LARGE SCALE GENOMIC DNA]</scope>
    <source>
        <strain evidence="2">Gv29-8 / FGSC 10586</strain>
    </source>
</reference>
<proteinExistence type="predicted"/>
<evidence type="ECO:0000313" key="2">
    <source>
        <dbReference type="Proteomes" id="UP000007115"/>
    </source>
</evidence>
<dbReference type="Proteomes" id="UP000007115">
    <property type="component" value="Unassembled WGS sequence"/>
</dbReference>